<dbReference type="AlphaFoldDB" id="A0AAD4PUM5"/>
<evidence type="ECO:0000256" key="2">
    <source>
        <dbReference type="ARBA" id="ARBA00023125"/>
    </source>
</evidence>
<reference evidence="7" key="1">
    <citation type="submission" date="2021-12" db="EMBL/GenBank/DDBJ databases">
        <title>Convergent genome expansion in fungi linked to evolution of root-endophyte symbiosis.</title>
        <authorList>
            <consortium name="DOE Joint Genome Institute"/>
            <person name="Ke Y.-H."/>
            <person name="Bonito G."/>
            <person name="Liao H.-L."/>
            <person name="Looney B."/>
            <person name="Rojas-Flechas A."/>
            <person name="Nash J."/>
            <person name="Hameed K."/>
            <person name="Schadt C."/>
            <person name="Martin F."/>
            <person name="Crous P.W."/>
            <person name="Miettinen O."/>
            <person name="Magnuson J.K."/>
            <person name="Labbe J."/>
            <person name="Jacobson D."/>
            <person name="Doktycz M.J."/>
            <person name="Veneault-Fourrey C."/>
            <person name="Kuo A."/>
            <person name="Mondo S."/>
            <person name="Calhoun S."/>
            <person name="Riley R."/>
            <person name="Ohm R."/>
            <person name="LaButti K."/>
            <person name="Andreopoulos B."/>
            <person name="Pangilinan J."/>
            <person name="Nolan M."/>
            <person name="Tritt A."/>
            <person name="Clum A."/>
            <person name="Lipzen A."/>
            <person name="Daum C."/>
            <person name="Barry K."/>
            <person name="Grigoriev I.V."/>
            <person name="Vilgalys R."/>
        </authorList>
    </citation>
    <scope>NUCLEOTIDE SEQUENCE</scope>
    <source>
        <strain evidence="7">PMI_201</strain>
    </source>
</reference>
<comment type="caution">
    <text evidence="7">The sequence shown here is derived from an EMBL/GenBank/DDBJ whole genome shotgun (WGS) entry which is preliminary data.</text>
</comment>
<feature type="compositionally biased region" description="Basic and acidic residues" evidence="5">
    <location>
        <begin position="85"/>
        <end position="97"/>
    </location>
</feature>
<evidence type="ECO:0000256" key="4">
    <source>
        <dbReference type="ARBA" id="ARBA00023242"/>
    </source>
</evidence>
<feature type="domain" description="Zn(2)-C6 fungal-type" evidence="6">
    <location>
        <begin position="10"/>
        <end position="39"/>
    </location>
</feature>
<feature type="compositionally biased region" description="Polar residues" evidence="5">
    <location>
        <begin position="53"/>
        <end position="62"/>
    </location>
</feature>
<sequence>MPNVGRPSRDCYNCRQRRIRCDLRRPECGQCLRKRQPCSGYRDESQIHFRVENASSFSSGTSMDRRRRRSEQDQTHVDSSVSTKGRNERKYPTLRERVDQGYKSENGNRYKLLLPLPYNQQISPSWDTHYIPFFMHSIKSAYQLGRGNFAVIPRILSRASSSSAVLHACNAVACAYMAHKICSPITLSRRTKTYGTAIAAVSSALHDSRQYKSDETLLAIWLLGIYELLLSLKDNVNSATASFGWRIHNRIITELMRQRGPEQFSTLDGRNLFVIFFTNMEMQSFMNGQEWKDAITYILFFYKYCNPSEYPILRTVIFCHHCSRICGRIQSLLDAEDLDELQHSVPSILHDIADVEKTIYPLQPSDPEVTVMMADYGIDPPLTPYNECQDYINRFDNVHHLHHLACKIQQSNFRMRLSYHALKLLHSAVKAPSCTPDQRATYREIQNRCVQEIYTLASNMTLRLNPSGRDPSPSTKAEFEDEGIKQESLGQDSSPVSSIPRNVQISVDLKNGWNDKSTLVCHYSATGIAVVRFAFDF</sequence>
<evidence type="ECO:0000256" key="3">
    <source>
        <dbReference type="ARBA" id="ARBA00023163"/>
    </source>
</evidence>
<evidence type="ECO:0000256" key="5">
    <source>
        <dbReference type="SAM" id="MobiDB-lite"/>
    </source>
</evidence>
<dbReference type="CDD" id="cd00067">
    <property type="entry name" value="GAL4"/>
    <property type="match status" value="1"/>
</dbReference>
<dbReference type="GO" id="GO:0008270">
    <property type="term" value="F:zinc ion binding"/>
    <property type="evidence" value="ECO:0007669"/>
    <property type="project" value="InterPro"/>
</dbReference>
<dbReference type="InterPro" id="IPR001138">
    <property type="entry name" value="Zn2Cys6_DnaBD"/>
</dbReference>
<feature type="compositionally biased region" description="Polar residues" evidence="5">
    <location>
        <begin position="488"/>
        <end position="497"/>
    </location>
</feature>
<dbReference type="Proteomes" id="UP001201262">
    <property type="component" value="Unassembled WGS sequence"/>
</dbReference>
<feature type="region of interest" description="Disordered" evidence="5">
    <location>
        <begin position="52"/>
        <end position="97"/>
    </location>
</feature>
<accession>A0AAD4PUM5</accession>
<dbReference type="SUPFAM" id="SSF57701">
    <property type="entry name" value="Zn2/Cys6 DNA-binding domain"/>
    <property type="match status" value="1"/>
</dbReference>
<dbReference type="GeneID" id="70246814"/>
<dbReference type="Pfam" id="PF11951">
    <property type="entry name" value="Fungal_trans_2"/>
    <property type="match status" value="1"/>
</dbReference>
<dbReference type="Gene3D" id="4.10.240.10">
    <property type="entry name" value="Zn(2)-C6 fungal-type DNA-binding domain"/>
    <property type="match status" value="1"/>
</dbReference>
<dbReference type="EMBL" id="JAJTJA010000008">
    <property type="protein sequence ID" value="KAH8695261.1"/>
    <property type="molecule type" value="Genomic_DNA"/>
</dbReference>
<dbReference type="SMART" id="SM00066">
    <property type="entry name" value="GAL4"/>
    <property type="match status" value="1"/>
</dbReference>
<dbReference type="PANTHER" id="PTHR38791">
    <property type="entry name" value="ZN(II)2CYS6 TRANSCRIPTION FACTOR (EUROFUNG)-RELATED-RELATED"/>
    <property type="match status" value="1"/>
</dbReference>
<feature type="region of interest" description="Disordered" evidence="5">
    <location>
        <begin position="463"/>
        <end position="497"/>
    </location>
</feature>
<evidence type="ECO:0000313" key="7">
    <source>
        <dbReference type="EMBL" id="KAH8695261.1"/>
    </source>
</evidence>
<keyword evidence="2" id="KW-0238">DNA-binding</keyword>
<organism evidence="7 8">
    <name type="scientific">Talaromyces proteolyticus</name>
    <dbReference type="NCBI Taxonomy" id="1131652"/>
    <lineage>
        <taxon>Eukaryota</taxon>
        <taxon>Fungi</taxon>
        <taxon>Dikarya</taxon>
        <taxon>Ascomycota</taxon>
        <taxon>Pezizomycotina</taxon>
        <taxon>Eurotiomycetes</taxon>
        <taxon>Eurotiomycetidae</taxon>
        <taxon>Eurotiales</taxon>
        <taxon>Trichocomaceae</taxon>
        <taxon>Talaromyces</taxon>
        <taxon>Talaromyces sect. Bacilispori</taxon>
    </lineage>
</organism>
<dbReference type="GO" id="GO:0003677">
    <property type="term" value="F:DNA binding"/>
    <property type="evidence" value="ECO:0007669"/>
    <property type="project" value="UniProtKB-KW"/>
</dbReference>
<dbReference type="InterPro" id="IPR021858">
    <property type="entry name" value="Fun_TF"/>
</dbReference>
<keyword evidence="3" id="KW-0804">Transcription</keyword>
<dbReference type="PROSITE" id="PS50048">
    <property type="entry name" value="ZN2_CY6_FUNGAL_2"/>
    <property type="match status" value="1"/>
</dbReference>
<keyword evidence="1" id="KW-0805">Transcription regulation</keyword>
<keyword evidence="8" id="KW-1185">Reference proteome</keyword>
<evidence type="ECO:0000259" key="6">
    <source>
        <dbReference type="PROSITE" id="PS50048"/>
    </source>
</evidence>
<dbReference type="RefSeq" id="XP_046070403.1">
    <property type="nucleotide sequence ID" value="XM_046216527.1"/>
</dbReference>
<evidence type="ECO:0000313" key="8">
    <source>
        <dbReference type="Proteomes" id="UP001201262"/>
    </source>
</evidence>
<proteinExistence type="predicted"/>
<keyword evidence="4" id="KW-0539">Nucleus</keyword>
<dbReference type="Pfam" id="PF00172">
    <property type="entry name" value="Zn_clus"/>
    <property type="match status" value="1"/>
</dbReference>
<gene>
    <name evidence="7" type="ORF">BGW36DRAFT_382397</name>
</gene>
<name>A0AAD4PUM5_9EURO</name>
<dbReference type="InterPro" id="IPR036864">
    <property type="entry name" value="Zn2-C6_fun-type_DNA-bd_sf"/>
</dbReference>
<dbReference type="InterPro" id="IPR053175">
    <property type="entry name" value="DHMBA_Reg_Transcription_Factor"/>
</dbReference>
<protein>
    <recommendedName>
        <fullName evidence="6">Zn(2)-C6 fungal-type domain-containing protein</fullName>
    </recommendedName>
</protein>
<evidence type="ECO:0000256" key="1">
    <source>
        <dbReference type="ARBA" id="ARBA00023015"/>
    </source>
</evidence>
<dbReference type="GO" id="GO:0000981">
    <property type="term" value="F:DNA-binding transcription factor activity, RNA polymerase II-specific"/>
    <property type="evidence" value="ECO:0007669"/>
    <property type="project" value="InterPro"/>
</dbReference>